<dbReference type="OrthoDB" id="3731101at2"/>
<comment type="caution">
    <text evidence="6">The sequence shown here is derived from an EMBL/GenBank/DDBJ whole genome shotgun (WGS) entry which is preliminary data.</text>
</comment>
<feature type="region of interest" description="Disordered" evidence="5">
    <location>
        <begin position="50"/>
        <end position="160"/>
    </location>
</feature>
<gene>
    <name evidence="6" type="ORF">C1877_14735</name>
</gene>
<evidence type="ECO:0000256" key="2">
    <source>
        <dbReference type="ARBA" id="ARBA00023210"/>
    </source>
</evidence>
<sequence length="320" mass="33229">MELPKIKRSEHGGGMLDGIKSKLGFADAAGNGGGYDDAYLDDYGDDFGDYDDEFGEYGPGYDDGAPASRYDPYAPVTTRPARGGSRSARSSSDSDFPKLVSIDDVRAHTQVPDSLRRDPLPPRRVSSTSSSYRGERTVVDATMPAPSSPAHTAARRERSESLNALFEPSAAEAEPATGKAASPAAATVGAAAASATVAVATATATAPASSQATGSFDPYEAYAGSGTPAHNPSRAISVLKPASYGEVERVAKILKAGDVVVLALRNTPDQLAKRILDFSFGVSSALDARVEAVADKVFAITRGAALTEAERLALRNQGVL</sequence>
<evidence type="ECO:0000256" key="4">
    <source>
        <dbReference type="ARBA" id="ARBA00044936"/>
    </source>
</evidence>
<dbReference type="InterPro" id="IPR023052">
    <property type="entry name" value="Cell_div_SepF"/>
</dbReference>
<protein>
    <submittedName>
        <fullName evidence="6">Cell division protein SepF</fullName>
    </submittedName>
</protein>
<keyword evidence="7" id="KW-1185">Reference proteome</keyword>
<keyword evidence="2" id="KW-0717">Septation</keyword>
<dbReference type="Proteomes" id="UP000254000">
    <property type="component" value="Unassembled WGS sequence"/>
</dbReference>
<dbReference type="GO" id="GO:0000917">
    <property type="term" value="P:division septum assembly"/>
    <property type="evidence" value="ECO:0007669"/>
    <property type="project" value="UniProtKB-KW"/>
</dbReference>
<keyword evidence="1 6" id="KW-0132">Cell division</keyword>
<dbReference type="Pfam" id="PF04472">
    <property type="entry name" value="SepF"/>
    <property type="match status" value="1"/>
</dbReference>
<dbReference type="PANTHER" id="PTHR35798:SF1">
    <property type="entry name" value="CELL DIVISION PROTEIN SEPF"/>
    <property type="match status" value="1"/>
</dbReference>
<keyword evidence="3" id="KW-0131">Cell cycle</keyword>
<reference evidence="6 7" key="1">
    <citation type="journal article" date="2018" name="Elife">
        <title>Discovery and characterization of a prevalent human gut bacterial enzyme sufficient for the inactivation of a family of plant toxins.</title>
        <authorList>
            <person name="Koppel N."/>
            <person name="Bisanz J.E."/>
            <person name="Pandelia M.E."/>
            <person name="Turnbaugh P.J."/>
            <person name="Balskus E.P."/>
        </authorList>
    </citation>
    <scope>NUCLEOTIDE SEQUENCE [LARGE SCALE GENOMIC DNA]</scope>
    <source>
        <strain evidence="6 7">3C</strain>
    </source>
</reference>
<evidence type="ECO:0000313" key="7">
    <source>
        <dbReference type="Proteomes" id="UP000254000"/>
    </source>
</evidence>
<name>A0A369LU12_9ACTN</name>
<dbReference type="RefSeq" id="WP_096228559.1">
    <property type="nucleotide sequence ID" value="NZ_CABMMS010000013.1"/>
</dbReference>
<dbReference type="InterPro" id="IPR007561">
    <property type="entry name" value="Cell_div_SepF/SepF-rel"/>
</dbReference>
<dbReference type="Gene3D" id="3.30.110.150">
    <property type="entry name" value="SepF-like protein"/>
    <property type="match status" value="1"/>
</dbReference>
<dbReference type="PANTHER" id="PTHR35798">
    <property type="entry name" value="CELL DIVISION PROTEIN SEPF"/>
    <property type="match status" value="1"/>
</dbReference>
<feature type="compositionally biased region" description="Low complexity" evidence="5">
    <location>
        <begin position="81"/>
        <end position="94"/>
    </location>
</feature>
<dbReference type="EMBL" id="PPTS01000013">
    <property type="protein sequence ID" value="RDB61655.1"/>
    <property type="molecule type" value="Genomic_DNA"/>
</dbReference>
<accession>A0A369LU12</accession>
<evidence type="ECO:0000256" key="5">
    <source>
        <dbReference type="SAM" id="MobiDB-lite"/>
    </source>
</evidence>
<dbReference type="InterPro" id="IPR038594">
    <property type="entry name" value="SepF-like_sf"/>
</dbReference>
<dbReference type="AlphaFoldDB" id="A0A369LU12"/>
<evidence type="ECO:0000313" key="6">
    <source>
        <dbReference type="EMBL" id="RDB61655.1"/>
    </source>
</evidence>
<proteinExistence type="predicted"/>
<evidence type="ECO:0000256" key="3">
    <source>
        <dbReference type="ARBA" id="ARBA00023306"/>
    </source>
</evidence>
<organism evidence="6 7">
    <name type="scientific">Gordonibacter pamelaeae</name>
    <dbReference type="NCBI Taxonomy" id="471189"/>
    <lineage>
        <taxon>Bacteria</taxon>
        <taxon>Bacillati</taxon>
        <taxon>Actinomycetota</taxon>
        <taxon>Coriobacteriia</taxon>
        <taxon>Eggerthellales</taxon>
        <taxon>Eggerthellaceae</taxon>
        <taxon>Gordonibacter</taxon>
    </lineage>
</organism>
<evidence type="ECO:0000256" key="1">
    <source>
        <dbReference type="ARBA" id="ARBA00022618"/>
    </source>
</evidence>
<comment type="function">
    <text evidence="4">Cell division protein that is part of the divisome complex and is recruited early to the Z-ring. Probably stimulates Z-ring formation, perhaps through the cross-linking of FtsZ protofilaments. Its function overlaps with FtsA.</text>
</comment>
<dbReference type="GeneID" id="97353647"/>